<evidence type="ECO:0000313" key="2">
    <source>
        <dbReference type="EMBL" id="CAI87339.1"/>
    </source>
</evidence>
<keyword evidence="1" id="KW-0472">Membrane</keyword>
<feature type="transmembrane region" description="Helical" evidence="1">
    <location>
        <begin position="56"/>
        <end position="74"/>
    </location>
</feature>
<feature type="transmembrane region" description="Helical" evidence="1">
    <location>
        <begin position="107"/>
        <end position="126"/>
    </location>
</feature>
<dbReference type="AlphaFoldDB" id="Q3IHU3"/>
<evidence type="ECO:0000256" key="1">
    <source>
        <dbReference type="SAM" id="Phobius"/>
    </source>
</evidence>
<name>Q3IHU3_PSET1</name>
<dbReference type="Proteomes" id="UP000006843">
    <property type="component" value="Chromosome I"/>
</dbReference>
<dbReference type="HOGENOM" id="CLU_129847_0_0_6"/>
<organism evidence="2 3">
    <name type="scientific">Pseudoalteromonas translucida (strain TAC 125)</name>
    <dbReference type="NCBI Taxonomy" id="326442"/>
    <lineage>
        <taxon>Bacteria</taxon>
        <taxon>Pseudomonadati</taxon>
        <taxon>Pseudomonadota</taxon>
        <taxon>Gammaproteobacteria</taxon>
        <taxon>Alteromonadales</taxon>
        <taxon>Pseudoalteromonadaceae</taxon>
        <taxon>Pseudoalteromonas</taxon>
    </lineage>
</organism>
<feature type="transmembrane region" description="Helical" evidence="1">
    <location>
        <begin position="24"/>
        <end position="44"/>
    </location>
</feature>
<evidence type="ECO:0000313" key="3">
    <source>
        <dbReference type="Proteomes" id="UP000006843"/>
    </source>
</evidence>
<reference evidence="2 3" key="1">
    <citation type="journal article" date="2005" name="Genome Res.">
        <title>Coping with cold: the genome of the versatile marine Antarctica bacterium Pseudoalteromonas haloplanktis TAC125.</title>
        <authorList>
            <person name="Medigue C."/>
            <person name="Krin E."/>
            <person name="Pascal G."/>
            <person name="Barbe V."/>
            <person name="Bernsel A."/>
            <person name="Bertin P."/>
            <person name="Cheung F."/>
            <person name="Cruveiller S."/>
            <person name="Damico S."/>
            <person name="Duilio A."/>
            <person name="Fang G."/>
            <person name="Feller G."/>
            <person name="Mangenot S."/>
            <person name="Marino G."/>
            <person name="Nilsson J."/>
            <person name="Parilli E."/>
            <person name="Rocha E."/>
            <person name="Rouy Z."/>
            <person name="Sekowska A."/>
            <person name="Tutino M.L."/>
            <person name="Vallenet D."/>
            <person name="von Heijne G."/>
            <person name="Danchin A."/>
        </authorList>
    </citation>
    <scope>NUCLEOTIDE SEQUENCE [LARGE SCALE GENOMIC DNA]</scope>
    <source>
        <strain evidence="3">TAC 125</strain>
    </source>
</reference>
<keyword evidence="3" id="KW-1185">Reference proteome</keyword>
<proteinExistence type="predicted"/>
<protein>
    <submittedName>
        <fullName evidence="2">Membrane protein triplicated sequence</fullName>
    </submittedName>
</protein>
<dbReference type="BioCyc" id="PHAL326442:PSHA_RS11260-MONOMER"/>
<feature type="transmembrane region" description="Helical" evidence="1">
    <location>
        <begin position="80"/>
        <end position="100"/>
    </location>
</feature>
<sequence>MSSNVLFLIVVYYSRIKLTISETIGQSIGAFILWGFLMAFLYTLVSKINKKDKGTIQLAFIMMTSYFLSAFLDYETVTLIDWATYDVLTIGVIIVWGVLIKKPKPIAFMYLIVGLSINACLFFAMYYDIYVLEQTEVWWLWTLYAIGINVVDLLMVLVLIINKDFLGLVWVCNQVKARYMHRANALK</sequence>
<gene>
    <name evidence="2" type="ordered locus">PSHAa2283</name>
</gene>
<dbReference type="EMBL" id="CR954246">
    <property type="protein sequence ID" value="CAI87339.1"/>
    <property type="molecule type" value="Genomic_DNA"/>
</dbReference>
<accession>Q3IHU3</accession>
<feature type="transmembrane region" description="Helical" evidence="1">
    <location>
        <begin position="138"/>
        <end position="161"/>
    </location>
</feature>
<keyword evidence="1" id="KW-1133">Transmembrane helix</keyword>
<dbReference type="eggNOG" id="ENOG503159B">
    <property type="taxonomic scope" value="Bacteria"/>
</dbReference>
<dbReference type="STRING" id="326442.PSHAa2283"/>
<dbReference type="KEGG" id="pha:PSHAa2283"/>
<keyword evidence="1" id="KW-0812">Transmembrane</keyword>